<evidence type="ECO:0000313" key="14">
    <source>
        <dbReference type="EMBL" id="MYD91808.1"/>
    </source>
</evidence>
<feature type="binding site" evidence="9">
    <location>
        <position position="59"/>
    </location>
    <ligand>
        <name>Zn(2+)</name>
        <dbReference type="ChEBI" id="CHEBI:29105"/>
        <label>1</label>
    </ligand>
</feature>
<keyword evidence="9" id="KW-0862">Zinc</keyword>
<dbReference type="InterPro" id="IPR042102">
    <property type="entry name" value="RNA_pol_Rpb1_3_sf"/>
</dbReference>
<evidence type="ECO:0000256" key="9">
    <source>
        <dbReference type="HAMAP-Rule" id="MF_01322"/>
    </source>
</evidence>
<dbReference type="Gene3D" id="4.10.860.120">
    <property type="entry name" value="RNA polymerase II, clamp domain"/>
    <property type="match status" value="1"/>
</dbReference>
<dbReference type="InterPro" id="IPR000722">
    <property type="entry name" value="RNA_pol_asu"/>
</dbReference>
<keyword evidence="3 9" id="KW-0240">DNA-directed RNA polymerase</keyword>
<protein>
    <recommendedName>
        <fullName evidence="9">DNA-directed RNA polymerase subunit beta'</fullName>
        <shortName evidence="9">RNAP subunit beta'</shortName>
        <ecNumber evidence="9">2.7.7.6</ecNumber>
    </recommendedName>
    <alternativeName>
        <fullName evidence="9">RNA polymerase subunit beta'</fullName>
    </alternativeName>
    <alternativeName>
        <fullName evidence="9">Transcriptase subunit beta'</fullName>
    </alternativeName>
</protein>
<dbReference type="InterPro" id="IPR007083">
    <property type="entry name" value="RNA_pol_Rpb1_4"/>
</dbReference>
<evidence type="ECO:0000256" key="1">
    <source>
        <dbReference type="ARBA" id="ARBA00004026"/>
    </source>
</evidence>
<dbReference type="Gene3D" id="2.40.40.20">
    <property type="match status" value="1"/>
</dbReference>
<evidence type="ECO:0000256" key="6">
    <source>
        <dbReference type="ARBA" id="ARBA00022723"/>
    </source>
</evidence>
<dbReference type="GO" id="GO:0006351">
    <property type="term" value="P:DNA-templated transcription"/>
    <property type="evidence" value="ECO:0007669"/>
    <property type="project" value="UniProtKB-UniRule"/>
</dbReference>
<feature type="region of interest" description="Disordered" evidence="12">
    <location>
        <begin position="1533"/>
        <end position="1552"/>
    </location>
</feature>
<evidence type="ECO:0000256" key="12">
    <source>
        <dbReference type="SAM" id="MobiDB-lite"/>
    </source>
</evidence>
<dbReference type="InterPro" id="IPR045867">
    <property type="entry name" value="DNA-dir_RpoC_beta_prime"/>
</dbReference>
<gene>
    <name evidence="9" type="primary">rpoC</name>
    <name evidence="14" type="ORF">F4Y08_15995</name>
</gene>
<name>A0A6B1DX37_9CHLR</name>
<keyword evidence="6 9" id="KW-0479">Metal-binding</keyword>
<comment type="function">
    <text evidence="1 9 10">DNA-dependent RNA polymerase catalyzes the transcription of DNA into RNA using the four ribonucleoside triphosphates as substrates.</text>
</comment>
<keyword evidence="11" id="KW-0175">Coiled coil</keyword>
<keyword evidence="5 9" id="KW-0548">Nucleotidyltransferase</keyword>
<dbReference type="PANTHER" id="PTHR19376">
    <property type="entry name" value="DNA-DIRECTED RNA POLYMERASE"/>
    <property type="match status" value="1"/>
</dbReference>
<dbReference type="SUPFAM" id="SSF64484">
    <property type="entry name" value="beta and beta-prime subunits of DNA dependent RNA-polymerase"/>
    <property type="match status" value="1"/>
</dbReference>
<dbReference type="InterPro" id="IPR007081">
    <property type="entry name" value="RNA_pol_Rpb1_5"/>
</dbReference>
<dbReference type="InterPro" id="IPR044893">
    <property type="entry name" value="RNA_pol_Rpb1_clamp_domain"/>
</dbReference>
<evidence type="ECO:0000256" key="4">
    <source>
        <dbReference type="ARBA" id="ARBA00022679"/>
    </source>
</evidence>
<feature type="binding site" evidence="9">
    <location>
        <position position="74"/>
    </location>
    <ligand>
        <name>Zn(2+)</name>
        <dbReference type="ChEBI" id="CHEBI:29105"/>
        <label>1</label>
    </ligand>
</feature>
<dbReference type="EC" id="2.7.7.6" evidence="9"/>
<evidence type="ECO:0000256" key="3">
    <source>
        <dbReference type="ARBA" id="ARBA00022478"/>
    </source>
</evidence>
<evidence type="ECO:0000256" key="7">
    <source>
        <dbReference type="ARBA" id="ARBA00023163"/>
    </source>
</evidence>
<dbReference type="GO" id="GO:0003899">
    <property type="term" value="F:DNA-directed RNA polymerase activity"/>
    <property type="evidence" value="ECO:0007669"/>
    <property type="project" value="UniProtKB-UniRule"/>
</dbReference>
<feature type="binding site" evidence="9">
    <location>
        <position position="1117"/>
    </location>
    <ligand>
        <name>Zn(2+)</name>
        <dbReference type="ChEBI" id="CHEBI:29105"/>
        <label>2</label>
    </ligand>
</feature>
<dbReference type="Gene3D" id="1.10.1790.20">
    <property type="match status" value="1"/>
</dbReference>
<dbReference type="Pfam" id="PF05000">
    <property type="entry name" value="RNA_pol_Rpb1_4"/>
    <property type="match status" value="1"/>
</dbReference>
<keyword evidence="4 9" id="KW-0808">Transferase</keyword>
<evidence type="ECO:0000256" key="10">
    <source>
        <dbReference type="RuleBase" id="RU004279"/>
    </source>
</evidence>
<evidence type="ECO:0000256" key="5">
    <source>
        <dbReference type="ARBA" id="ARBA00022695"/>
    </source>
</evidence>
<dbReference type="HAMAP" id="MF_01322">
    <property type="entry name" value="RNApol_bact_RpoC"/>
    <property type="match status" value="1"/>
</dbReference>
<dbReference type="InterPro" id="IPR007080">
    <property type="entry name" value="RNA_pol_Rpb1_1"/>
</dbReference>
<feature type="binding site" evidence="9">
    <location>
        <position position="1031"/>
    </location>
    <ligand>
        <name>Zn(2+)</name>
        <dbReference type="ChEBI" id="CHEBI:29105"/>
        <label>2</label>
    </ligand>
</feature>
<dbReference type="InterPro" id="IPR012754">
    <property type="entry name" value="DNA-dir_RpoC_beta_prime_bact"/>
</dbReference>
<dbReference type="InterPro" id="IPR006592">
    <property type="entry name" value="RNA_pol_N"/>
</dbReference>
<sequence>MDTGKFGLARISLASPEQILQWSKGEVLKPETINYRTLKPERDGLFSERIFGPEKDWECSCGKYKRERYKGIICDKCGVEVLPNRVRRERMGHISLASPVSHIWYAKGMPCRLGLLLDISPRELEKVLYYAQYITIRVNEDARKRLIVRREKELALKLTKIQASTQNQRNKAEAAFEEARDRVLVERDRQIEDVDEDISTRSSSAIAEVQALIQWANEHVGKSAPESQRLSWVKRVVVAKGRRVAADLETVINGHFEDFADQLGRESEEKKAEIVQDAAAQVDDLREQVEQELAELDATEEQSREKLIETMEESLKGLKEIHTGMLISDHEYRNMVKQYGNTFEARMGAEGILELLRKIDLDDLIDEMREIIRTSRSEQKRTKAAKRLRVFVDLKKSGNRPEWMILTELPVIPPELRPMVQLDGGRFATSDLNDLYRRVINRNNRLKRLLELNAPDVIVRNEKRMLQEAVDSLIDNRKRNRNTANRNQRHPLKSLTDMLKGKQGRFRRNLLGKRVDYSGRSVIVVGPDLKLQQAGIPKSMALELFKPFVIENLVRNGTATNVRHAKRMVDTAEEEVWDVLEKITRERPVLLNRAPTLHRLGIQAFEVKLIEGSAIQLHPLVCTAFNADFDGDQMAVHVPLSDQAVREARELMLASRNLLKPSSGEPIISPTKDMVMGVFYLTLMEASDLPDAKLRHYPNVDQAVYAHEQGKVGLREPVMVRLRPYVEQQKVTDLDINPRWVKALEADGLETVAQLRSAIADASSPEEFQDRVHDFGEVAMAETIEALAAAAEDEKPVEPPEFKRTTVGRIIFNRVLPPQMPFVNERLDKAGVSEVVHYAYQFLGMEETAEVADRIKALGFRYATLSGITMAVSDLEVPADKGDIILEAQQQELQLEAQYNRGLMTNSEMERGRIEAWNGATNQVSTRIRESLDATNSVGAMSISGAAKGGHTTINQLAGMRGLMYDPNGRIIPMPIRSNFRDGLTTMEYFISTHGSRKGLADTALRTADAGYLTRRLVDVAQDVIISHEDCGTPNGIVLDVHADKAHRTLSDLEGPREIWLGPQVEKILARCLAQNVVDPTTGEVLFHRNHLITDVEVSTLVERGIEQIEVRTPLTCDSRFGLCRYCYGSNLASREMVELGDAVGIIAAQSIGEPGTQLTLRTFHSGGVASSQDITRGLPRVEELFEARIPKGEAVISELDGTILTYFDGDVRMVKVSREDELHRPVSVPPEGWNILIAIGDSVQADMPVAMAKEAAALPHPPDSHMIRAGMEGTVDQIEAVGDGGTIHVRRTVPHTWEAEIPAYTEPLVKDGDYVTAGTQLTPGALDPKRILEISGREACQLYIRDEVQKVYVEQGVAIHDKHIEVILRQLLRRVQVQATGDTEFLLGEYVDRYRFEDVNDRMVDEGLKPAQGALKLLGMTRAALMTDSFLAAASFQETTRVLTDAAIKGQEDRLRGLKENVILGNLIPVGTGFHQRLTEEARIGAGSRDTEVDKGLGDMASDLEFLQELEDSDDILGAALAVGELDSLQNVGLGDDADDLEEEEEAVEPE</sequence>
<dbReference type="Gene3D" id="1.10.132.30">
    <property type="match status" value="1"/>
</dbReference>
<comment type="catalytic activity">
    <reaction evidence="8 9 10">
        <text>RNA(n) + a ribonucleoside 5'-triphosphate = RNA(n+1) + diphosphate</text>
        <dbReference type="Rhea" id="RHEA:21248"/>
        <dbReference type="Rhea" id="RHEA-COMP:14527"/>
        <dbReference type="Rhea" id="RHEA-COMP:17342"/>
        <dbReference type="ChEBI" id="CHEBI:33019"/>
        <dbReference type="ChEBI" id="CHEBI:61557"/>
        <dbReference type="ChEBI" id="CHEBI:140395"/>
        <dbReference type="EC" id="2.7.7.6"/>
    </reaction>
</comment>
<dbReference type="GO" id="GO:0003677">
    <property type="term" value="F:DNA binding"/>
    <property type="evidence" value="ECO:0007669"/>
    <property type="project" value="UniProtKB-UniRule"/>
</dbReference>
<evidence type="ECO:0000259" key="13">
    <source>
        <dbReference type="SMART" id="SM00663"/>
    </source>
</evidence>
<keyword evidence="9" id="KW-0460">Magnesium</keyword>
<dbReference type="GO" id="GO:0000428">
    <property type="term" value="C:DNA-directed RNA polymerase complex"/>
    <property type="evidence" value="ECO:0007669"/>
    <property type="project" value="UniProtKB-KW"/>
</dbReference>
<dbReference type="Pfam" id="PF00623">
    <property type="entry name" value="RNA_pol_Rpb1_2"/>
    <property type="match status" value="1"/>
</dbReference>
<evidence type="ECO:0000256" key="2">
    <source>
        <dbReference type="ARBA" id="ARBA00006460"/>
    </source>
</evidence>
<evidence type="ECO:0000256" key="8">
    <source>
        <dbReference type="ARBA" id="ARBA00048552"/>
    </source>
</evidence>
<comment type="cofactor">
    <cofactor evidence="9">
        <name>Mg(2+)</name>
        <dbReference type="ChEBI" id="CHEBI:18420"/>
    </cofactor>
    <text evidence="9">Binds 1 Mg(2+) ion per subunit.</text>
</comment>
<dbReference type="Gene3D" id="1.10.150.390">
    <property type="match status" value="1"/>
</dbReference>
<organism evidence="14">
    <name type="scientific">Caldilineaceae bacterium SB0662_bin_9</name>
    <dbReference type="NCBI Taxonomy" id="2605258"/>
    <lineage>
        <taxon>Bacteria</taxon>
        <taxon>Bacillati</taxon>
        <taxon>Chloroflexota</taxon>
        <taxon>Caldilineae</taxon>
        <taxon>Caldilineales</taxon>
        <taxon>Caldilineaceae</taxon>
    </lineage>
</organism>
<comment type="caution">
    <text evidence="14">The sequence shown here is derived from an EMBL/GenBank/DDBJ whole genome shotgun (WGS) entry which is preliminary data.</text>
</comment>
<feature type="coiled-coil region" evidence="11">
    <location>
        <begin position="272"/>
        <end position="313"/>
    </location>
</feature>
<dbReference type="GO" id="GO:0008270">
    <property type="term" value="F:zinc ion binding"/>
    <property type="evidence" value="ECO:0007669"/>
    <property type="project" value="UniProtKB-UniRule"/>
</dbReference>
<dbReference type="Gene3D" id="1.10.274.100">
    <property type="entry name" value="RNA polymerase Rpb1, domain 3"/>
    <property type="match status" value="1"/>
</dbReference>
<dbReference type="GO" id="GO:0000287">
    <property type="term" value="F:magnesium ion binding"/>
    <property type="evidence" value="ECO:0007669"/>
    <property type="project" value="UniProtKB-UniRule"/>
</dbReference>
<feature type="binding site" evidence="9">
    <location>
        <position position="77"/>
    </location>
    <ligand>
        <name>Zn(2+)</name>
        <dbReference type="ChEBI" id="CHEBI:29105"/>
        <label>1</label>
    </ligand>
</feature>
<feature type="binding site" evidence="9">
    <location>
        <position position="630"/>
    </location>
    <ligand>
        <name>Mg(2+)</name>
        <dbReference type="ChEBI" id="CHEBI:18420"/>
    </ligand>
</feature>
<accession>A0A6B1DX37</accession>
<dbReference type="Pfam" id="PF04983">
    <property type="entry name" value="RNA_pol_Rpb1_3"/>
    <property type="match status" value="1"/>
</dbReference>
<dbReference type="InterPro" id="IPR007066">
    <property type="entry name" value="RNA_pol_Rpb1_3"/>
</dbReference>
<reference evidence="14" key="1">
    <citation type="submission" date="2019-09" db="EMBL/GenBank/DDBJ databases">
        <title>Characterisation of the sponge microbiome using genome-centric metagenomics.</title>
        <authorList>
            <person name="Engelberts J.P."/>
            <person name="Robbins S.J."/>
            <person name="De Goeij J.M."/>
            <person name="Aranda M."/>
            <person name="Bell S.C."/>
            <person name="Webster N.S."/>
        </authorList>
    </citation>
    <scope>NUCLEOTIDE SEQUENCE</scope>
    <source>
        <strain evidence="14">SB0662_bin_9</strain>
    </source>
</reference>
<comment type="subunit">
    <text evidence="9">The RNAP catalytic core consists of 2 alpha, 1 beta, 1 beta' and 1 omega subunit. When a sigma factor is associated with the core the holoenzyme is formed, which can initiate transcription.</text>
</comment>
<dbReference type="InterPro" id="IPR038120">
    <property type="entry name" value="Rpb1_funnel_sf"/>
</dbReference>
<feature type="domain" description="RNA polymerase N-terminal" evidence="13">
    <location>
        <begin position="402"/>
        <end position="682"/>
    </location>
</feature>
<comment type="similarity">
    <text evidence="2 9 10">Belongs to the RNA polymerase beta' chain family.</text>
</comment>
<dbReference type="Gene3D" id="2.40.50.100">
    <property type="match status" value="1"/>
</dbReference>
<feature type="binding site" evidence="9">
    <location>
        <position position="61"/>
    </location>
    <ligand>
        <name>Zn(2+)</name>
        <dbReference type="ChEBI" id="CHEBI:29105"/>
        <label>1</label>
    </ligand>
</feature>
<proteinExistence type="inferred from homology"/>
<keyword evidence="7 9" id="KW-0804">Transcription</keyword>
<comment type="cofactor">
    <cofactor evidence="9">
        <name>Zn(2+)</name>
        <dbReference type="ChEBI" id="CHEBI:29105"/>
    </cofactor>
    <text evidence="9">Binds 2 Zn(2+) ions per subunit.</text>
</comment>
<dbReference type="Gene3D" id="1.10.40.90">
    <property type="match status" value="1"/>
</dbReference>
<feature type="compositionally biased region" description="Acidic residues" evidence="12">
    <location>
        <begin position="1537"/>
        <end position="1552"/>
    </location>
</feature>
<feature type="binding site" evidence="9">
    <location>
        <position position="1124"/>
    </location>
    <ligand>
        <name>Zn(2+)</name>
        <dbReference type="ChEBI" id="CHEBI:29105"/>
        <label>2</label>
    </ligand>
</feature>
<feature type="binding site" evidence="9">
    <location>
        <position position="628"/>
    </location>
    <ligand>
        <name>Mg(2+)</name>
        <dbReference type="ChEBI" id="CHEBI:18420"/>
    </ligand>
</feature>
<dbReference type="PANTHER" id="PTHR19376:SF54">
    <property type="entry name" value="DNA-DIRECTED RNA POLYMERASE SUBUNIT BETA"/>
    <property type="match status" value="1"/>
</dbReference>
<dbReference type="SMART" id="SM00663">
    <property type="entry name" value="RPOLA_N"/>
    <property type="match status" value="1"/>
</dbReference>
<dbReference type="Pfam" id="PF04997">
    <property type="entry name" value="RNA_pol_Rpb1_1"/>
    <property type="match status" value="1"/>
</dbReference>
<dbReference type="Pfam" id="PF04998">
    <property type="entry name" value="RNA_pol_Rpb1_5"/>
    <property type="match status" value="1"/>
</dbReference>
<feature type="binding site" evidence="9">
    <location>
        <position position="1127"/>
    </location>
    <ligand>
        <name>Zn(2+)</name>
        <dbReference type="ChEBI" id="CHEBI:29105"/>
        <label>2</label>
    </ligand>
</feature>
<dbReference type="CDD" id="cd02655">
    <property type="entry name" value="RNAP_beta'_C"/>
    <property type="match status" value="1"/>
</dbReference>
<dbReference type="EMBL" id="VXPY01000116">
    <property type="protein sequence ID" value="MYD91808.1"/>
    <property type="molecule type" value="Genomic_DNA"/>
</dbReference>
<feature type="binding site" evidence="9">
    <location>
        <position position="632"/>
    </location>
    <ligand>
        <name>Mg(2+)</name>
        <dbReference type="ChEBI" id="CHEBI:18420"/>
    </ligand>
</feature>
<evidence type="ECO:0000256" key="11">
    <source>
        <dbReference type="SAM" id="Coils"/>
    </source>
</evidence>